<keyword evidence="2" id="KW-1133">Transmembrane helix</keyword>
<dbReference type="RefSeq" id="WP_204012391.1">
    <property type="nucleotide sequence ID" value="NZ_BOPG01000112.1"/>
</dbReference>
<keyword evidence="2" id="KW-0812">Transmembrane</keyword>
<gene>
    <name evidence="3" type="ORF">Vau01_117570</name>
</gene>
<dbReference type="AlphaFoldDB" id="A0A8J4E777"/>
<name>A0A8J4E777_9ACTN</name>
<feature type="compositionally biased region" description="Polar residues" evidence="1">
    <location>
        <begin position="188"/>
        <end position="197"/>
    </location>
</feature>
<evidence type="ECO:0008006" key="5">
    <source>
        <dbReference type="Google" id="ProtNLM"/>
    </source>
</evidence>
<protein>
    <recommendedName>
        <fullName evidence="5">TIR domain-containing protein</fullName>
    </recommendedName>
</protein>
<organism evidence="3 4">
    <name type="scientific">Virgisporangium aurantiacum</name>
    <dbReference type="NCBI Taxonomy" id="175570"/>
    <lineage>
        <taxon>Bacteria</taxon>
        <taxon>Bacillati</taxon>
        <taxon>Actinomycetota</taxon>
        <taxon>Actinomycetes</taxon>
        <taxon>Micromonosporales</taxon>
        <taxon>Micromonosporaceae</taxon>
        <taxon>Virgisporangium</taxon>
    </lineage>
</organism>
<reference evidence="3" key="1">
    <citation type="submission" date="2021-01" db="EMBL/GenBank/DDBJ databases">
        <title>Whole genome shotgun sequence of Virgisporangium aurantiacum NBRC 16421.</title>
        <authorList>
            <person name="Komaki H."/>
            <person name="Tamura T."/>
        </authorList>
    </citation>
    <scope>NUCLEOTIDE SEQUENCE</scope>
    <source>
        <strain evidence="3">NBRC 16421</strain>
    </source>
</reference>
<dbReference type="Proteomes" id="UP000612585">
    <property type="component" value="Unassembled WGS sequence"/>
</dbReference>
<evidence type="ECO:0000313" key="4">
    <source>
        <dbReference type="Proteomes" id="UP000612585"/>
    </source>
</evidence>
<evidence type="ECO:0000256" key="2">
    <source>
        <dbReference type="SAM" id="Phobius"/>
    </source>
</evidence>
<dbReference type="EMBL" id="BOPG01000112">
    <property type="protein sequence ID" value="GIJ64241.1"/>
    <property type="molecule type" value="Genomic_DNA"/>
</dbReference>
<accession>A0A8J4E777</accession>
<proteinExistence type="predicted"/>
<comment type="caution">
    <text evidence="3">The sequence shown here is derived from an EMBL/GenBank/DDBJ whole genome shotgun (WGS) entry which is preliminary data.</text>
</comment>
<feature type="transmembrane region" description="Helical" evidence="2">
    <location>
        <begin position="142"/>
        <end position="163"/>
    </location>
</feature>
<evidence type="ECO:0000313" key="3">
    <source>
        <dbReference type="EMBL" id="GIJ64241.1"/>
    </source>
</evidence>
<keyword evidence="2" id="KW-0472">Membrane</keyword>
<evidence type="ECO:0000256" key="1">
    <source>
        <dbReference type="SAM" id="MobiDB-lite"/>
    </source>
</evidence>
<sequence length="330" mass="35228">MTGELYVCCARDGAAYVRKVVAHLRRSRVAATYDPKPPEVVEMDALRRRMSRTSALLIVMTDGSAASAPVLETIDQAEQAGMPIFGLLRQGRRPFRLNQYPYEDVTGGQLPTRDFVEALHAVAPATGSPTTDVIGPGPDRKWLPVVVGSALVILLLVAAGLWFTRGPEPPRPPISEPSATGIAGGTPSGTAGESPSGSARGAVVITSHHDGDAVGRCARIEGTADLDTGKTILFAKMRTNPPDATWYFGYVGSYRNGFVPPRWAGSMYFGTDTGQRYDLFVIVMDVSAAEGFWAEHKSTDGSFAFATAIPPGAERAAVVRLLQGSMDECR</sequence>
<keyword evidence="4" id="KW-1185">Reference proteome</keyword>
<feature type="region of interest" description="Disordered" evidence="1">
    <location>
        <begin position="168"/>
        <end position="199"/>
    </location>
</feature>